<dbReference type="SUPFAM" id="SSF141868">
    <property type="entry name" value="EAL domain-like"/>
    <property type="match status" value="1"/>
</dbReference>
<keyword evidence="1" id="KW-0472">Membrane</keyword>
<dbReference type="Proteomes" id="UP001201985">
    <property type="component" value="Unassembled WGS sequence"/>
</dbReference>
<organism evidence="4 5">
    <name type="scientific">Teichococcus vastitatis</name>
    <dbReference type="NCBI Taxonomy" id="2307076"/>
    <lineage>
        <taxon>Bacteria</taxon>
        <taxon>Pseudomonadati</taxon>
        <taxon>Pseudomonadota</taxon>
        <taxon>Alphaproteobacteria</taxon>
        <taxon>Acetobacterales</taxon>
        <taxon>Roseomonadaceae</taxon>
        <taxon>Roseomonas</taxon>
    </lineage>
</organism>
<dbReference type="NCBIfam" id="TIGR00254">
    <property type="entry name" value="GGDEF"/>
    <property type="match status" value="1"/>
</dbReference>
<gene>
    <name evidence="4" type="ORF">MON41_22060</name>
</gene>
<dbReference type="InterPro" id="IPR035919">
    <property type="entry name" value="EAL_sf"/>
</dbReference>
<dbReference type="SUPFAM" id="SSF55073">
    <property type="entry name" value="Nucleotide cyclase"/>
    <property type="match status" value="1"/>
</dbReference>
<keyword evidence="5" id="KW-1185">Reference proteome</keyword>
<sequence length="629" mass="67630">MLSAMLSGIVRTSAAAQSRLRVLPTNPDMPRMAVARVVAGLAALAALLIALALPATFFAAARYRVLGALEASATLHALEIAELSRLSPAFWELSAVKVTAPEQGRASGELRRVFNNEGRLILEAVPAEVPEWPLASVEAMISVDGVIYGRTVAARSLWRPLIATLIVGLCSSALGGLIYVILRVAPLRLLDDALRRASFLAAHDLLTGLPNRGLFADRLSQALARARRDHGITAVLCLDLDRFKEVNDTLGHAAGDELLKVVAARMSSCLREGDTLARLGGDEFAIIQPDIQQPEAADALARRLTTALSEPVLLNAGQALIGVSVGIAMSAPDQPLDGTQVMRNADLALYRAKEAGRGGHCFFAPEMNQKLHERRALEIDLRLALANGSFRLAYQPQIRLDTGRITGAEALLRWERPDHGNISPDQFIPLAEETGLIGQIGAWAIKEACLQASRWAEPLSIAVNVSPVQFRQAGFYDVVVSALRCSGLSPERLELEITEGVLLNDTEDTLAILGRLRQLGIKIAMDDFGTGYSSLGYLQRFPFDKIKIDRSFVRNLGQDPNAAAIVNAVMGMSRALGVRANAEGVEFKTQADLLLSQGCDEVQGYFFAKPMPSEAFAGLIGMGLPVAQS</sequence>
<dbReference type="InterPro" id="IPR052155">
    <property type="entry name" value="Biofilm_reg_signaling"/>
</dbReference>
<dbReference type="PROSITE" id="PS50887">
    <property type="entry name" value="GGDEF"/>
    <property type="match status" value="1"/>
</dbReference>
<dbReference type="Gene3D" id="3.20.20.450">
    <property type="entry name" value="EAL domain"/>
    <property type="match status" value="1"/>
</dbReference>
<dbReference type="CDD" id="cd01949">
    <property type="entry name" value="GGDEF"/>
    <property type="match status" value="1"/>
</dbReference>
<dbReference type="InterPro" id="IPR000160">
    <property type="entry name" value="GGDEF_dom"/>
</dbReference>
<evidence type="ECO:0000256" key="1">
    <source>
        <dbReference type="SAM" id="Phobius"/>
    </source>
</evidence>
<dbReference type="Pfam" id="PF00990">
    <property type="entry name" value="GGDEF"/>
    <property type="match status" value="1"/>
</dbReference>
<evidence type="ECO:0000259" key="2">
    <source>
        <dbReference type="PROSITE" id="PS50883"/>
    </source>
</evidence>
<keyword evidence="1" id="KW-0812">Transmembrane</keyword>
<proteinExistence type="predicted"/>
<dbReference type="InterPro" id="IPR043128">
    <property type="entry name" value="Rev_trsase/Diguanyl_cyclase"/>
</dbReference>
<dbReference type="Gene3D" id="3.30.70.270">
    <property type="match status" value="1"/>
</dbReference>
<feature type="domain" description="GGDEF" evidence="3">
    <location>
        <begin position="231"/>
        <end position="365"/>
    </location>
</feature>
<name>A0ABS9WAJ9_9PROT</name>
<evidence type="ECO:0000313" key="5">
    <source>
        <dbReference type="Proteomes" id="UP001201985"/>
    </source>
</evidence>
<protein>
    <submittedName>
        <fullName evidence="4">EAL domain-containing protein</fullName>
    </submittedName>
</protein>
<reference evidence="4 5" key="1">
    <citation type="submission" date="2022-03" db="EMBL/GenBank/DDBJ databases">
        <title>Complete genome analysis of Roseomonas KG 17.1 : a prolific producer of plant growth promoters.</title>
        <authorList>
            <person name="Saadouli I."/>
            <person name="Najjari A."/>
            <person name="Mosbah A."/>
            <person name="Ouzari H.I."/>
        </authorList>
    </citation>
    <scope>NUCLEOTIDE SEQUENCE [LARGE SCALE GENOMIC DNA]</scope>
    <source>
        <strain evidence="4 5">KG17-1</strain>
    </source>
</reference>
<dbReference type="SMART" id="SM00267">
    <property type="entry name" value="GGDEF"/>
    <property type="match status" value="1"/>
</dbReference>
<dbReference type="PROSITE" id="PS50883">
    <property type="entry name" value="EAL"/>
    <property type="match status" value="1"/>
</dbReference>
<feature type="domain" description="EAL" evidence="2">
    <location>
        <begin position="374"/>
        <end position="624"/>
    </location>
</feature>
<dbReference type="Pfam" id="PF00563">
    <property type="entry name" value="EAL"/>
    <property type="match status" value="1"/>
</dbReference>
<accession>A0ABS9WAJ9</accession>
<comment type="caution">
    <text evidence="4">The sequence shown here is derived from an EMBL/GenBank/DDBJ whole genome shotgun (WGS) entry which is preliminary data.</text>
</comment>
<dbReference type="EMBL" id="JALBUU010000125">
    <property type="protein sequence ID" value="MCI0756329.1"/>
    <property type="molecule type" value="Genomic_DNA"/>
</dbReference>
<dbReference type="RefSeq" id="WP_157985937.1">
    <property type="nucleotide sequence ID" value="NZ_JALBUU010000125.1"/>
</dbReference>
<evidence type="ECO:0000259" key="3">
    <source>
        <dbReference type="PROSITE" id="PS50887"/>
    </source>
</evidence>
<dbReference type="CDD" id="cd01948">
    <property type="entry name" value="EAL"/>
    <property type="match status" value="1"/>
</dbReference>
<keyword evidence="1" id="KW-1133">Transmembrane helix</keyword>
<feature type="transmembrane region" description="Helical" evidence="1">
    <location>
        <begin position="160"/>
        <end position="182"/>
    </location>
</feature>
<dbReference type="InterPro" id="IPR001633">
    <property type="entry name" value="EAL_dom"/>
</dbReference>
<dbReference type="SMART" id="SM00052">
    <property type="entry name" value="EAL"/>
    <property type="match status" value="1"/>
</dbReference>
<dbReference type="PANTHER" id="PTHR44757:SF2">
    <property type="entry name" value="BIOFILM ARCHITECTURE MAINTENANCE PROTEIN MBAA"/>
    <property type="match status" value="1"/>
</dbReference>
<evidence type="ECO:0000313" key="4">
    <source>
        <dbReference type="EMBL" id="MCI0756329.1"/>
    </source>
</evidence>
<dbReference type="PANTHER" id="PTHR44757">
    <property type="entry name" value="DIGUANYLATE CYCLASE DGCP"/>
    <property type="match status" value="1"/>
</dbReference>
<feature type="transmembrane region" description="Helical" evidence="1">
    <location>
        <begin position="39"/>
        <end position="60"/>
    </location>
</feature>
<dbReference type="InterPro" id="IPR029787">
    <property type="entry name" value="Nucleotide_cyclase"/>
</dbReference>